<feature type="compositionally biased region" description="Polar residues" evidence="1">
    <location>
        <begin position="272"/>
        <end position="283"/>
    </location>
</feature>
<dbReference type="Proteomes" id="UP000559256">
    <property type="component" value="Unassembled WGS sequence"/>
</dbReference>
<feature type="region of interest" description="Disordered" evidence="1">
    <location>
        <begin position="193"/>
        <end position="312"/>
    </location>
</feature>
<name>A0A8H5GPQ3_9AGAR</name>
<feature type="compositionally biased region" description="Low complexity" evidence="1">
    <location>
        <begin position="349"/>
        <end position="358"/>
    </location>
</feature>
<feature type="compositionally biased region" description="Acidic residues" evidence="1">
    <location>
        <begin position="201"/>
        <end position="220"/>
    </location>
</feature>
<sequence>MVIQVSRITMAMRQSTSRSVGTLPEPQFGITPTNNITTSNCNTSSSEEQDMATLHDDQANAYQDDLIAKMSEIGVDPDTPSNASIDHNIEQADLLPTFDALPPDEDLVPSTSNAFQSRGRGTAALPTSTPYHQRGQRRVADIQARIEKCEEQLLALQDEIEIIRDTRQGVFDFTVDKFKAKFKELERLKEQLNKAVRESSVSDDEDEGEDQDEDESEEDETSRSRAPSPEERPQPPYRREHQNYDGEDSDEDMPAPSSTSAEPSILSEVFSAPSSSQRLSTPASKDDASSLSPRRLTRCLPPKRPSPIEEDLAWDPRRIGLEAETPLSIILPLPGPTLLSVSQSAATVTPAASSSPSPLVDLHPNTITPISTPQGQQGQVHDEGSSSLPVGTDADAGLPQTPQNSQPFYNSSHRSMFASQIPSSSLLGSAIDAGSELLSSPSPFVSDTPAQIPSLTWTHRPQSQPQSNNMQEQTQIMQLEVQQSAPELVHVDSSRSSFGPASSGSSNGFGLGSGFGIASTSAASTSQAEPQQSLINYTPLLNPFLGNFGRDDDDNDDEQSYSGNRGASGVGQGHGQGLSQNMDANAGSGAGVIVGAGPCVGGSTINGSYHNVGISAPRVLEQDVSIDPESSTPGANVQVENGSQINNIDGSRSWSSNVFGVQSPVQIQVQPQEYIQVYNQVHVPQVQQTQATVTLHPSVLWAAQILSQVPLDQLYPLLLCLPQYRRRFGLVPQPEYQPPPSQYQAQQPLTMAYVTSPFPSPIFEEQTQPEPFIVTPVSACDAYWADGSDNESVYSLLSSSSSDDFDFEEFCPEFEVDVNFGSRRRGYVPGGLALSPDLSKSISLPLANDSSRFVGGSQRGHGRRHHRFSTSSELDWDRSRCQPGSVYRSPKTRRYNPYSSDSTLTGSPRRTYLDASLTEPDAWQLYGGRSLAESPWQSLEGRKRRCASV</sequence>
<accession>A0A8H5GPQ3</accession>
<feature type="region of interest" description="Disordered" evidence="1">
    <location>
        <begin position="441"/>
        <end position="473"/>
    </location>
</feature>
<dbReference type="EMBL" id="JAACJM010000014">
    <property type="protein sequence ID" value="KAF5368818.1"/>
    <property type="molecule type" value="Genomic_DNA"/>
</dbReference>
<comment type="caution">
    <text evidence="2">The sequence shown here is derived from an EMBL/GenBank/DDBJ whole genome shotgun (WGS) entry which is preliminary data.</text>
</comment>
<feature type="compositionally biased region" description="Basic and acidic residues" evidence="1">
    <location>
        <begin position="228"/>
        <end position="244"/>
    </location>
</feature>
<feature type="compositionally biased region" description="Polar residues" evidence="1">
    <location>
        <begin position="400"/>
        <end position="411"/>
    </location>
</feature>
<feature type="region of interest" description="Disordered" evidence="1">
    <location>
        <begin position="349"/>
        <end position="411"/>
    </location>
</feature>
<keyword evidence="3" id="KW-1185">Reference proteome</keyword>
<evidence type="ECO:0000256" key="1">
    <source>
        <dbReference type="SAM" id="MobiDB-lite"/>
    </source>
</evidence>
<evidence type="ECO:0000313" key="2">
    <source>
        <dbReference type="EMBL" id="KAF5368818.1"/>
    </source>
</evidence>
<dbReference type="AlphaFoldDB" id="A0A8H5GPQ3"/>
<feature type="compositionally biased region" description="Polar residues" evidence="1">
    <location>
        <begin position="365"/>
        <end position="389"/>
    </location>
</feature>
<organism evidence="2 3">
    <name type="scientific">Tetrapyrgos nigripes</name>
    <dbReference type="NCBI Taxonomy" id="182062"/>
    <lineage>
        <taxon>Eukaryota</taxon>
        <taxon>Fungi</taxon>
        <taxon>Dikarya</taxon>
        <taxon>Basidiomycota</taxon>
        <taxon>Agaricomycotina</taxon>
        <taxon>Agaricomycetes</taxon>
        <taxon>Agaricomycetidae</taxon>
        <taxon>Agaricales</taxon>
        <taxon>Marasmiineae</taxon>
        <taxon>Marasmiaceae</taxon>
        <taxon>Tetrapyrgos</taxon>
    </lineage>
</organism>
<gene>
    <name evidence="2" type="ORF">D9758_003017</name>
</gene>
<proteinExistence type="predicted"/>
<reference evidence="2 3" key="1">
    <citation type="journal article" date="2020" name="ISME J.">
        <title>Uncovering the hidden diversity of litter-decomposition mechanisms in mushroom-forming fungi.</title>
        <authorList>
            <person name="Floudas D."/>
            <person name="Bentzer J."/>
            <person name="Ahren D."/>
            <person name="Johansson T."/>
            <person name="Persson P."/>
            <person name="Tunlid A."/>
        </authorList>
    </citation>
    <scope>NUCLEOTIDE SEQUENCE [LARGE SCALE GENOMIC DNA]</scope>
    <source>
        <strain evidence="2 3">CBS 291.85</strain>
    </source>
</reference>
<feature type="compositionally biased region" description="Polar residues" evidence="1">
    <location>
        <begin position="897"/>
        <end position="908"/>
    </location>
</feature>
<evidence type="ECO:0000313" key="3">
    <source>
        <dbReference type="Proteomes" id="UP000559256"/>
    </source>
</evidence>
<protein>
    <submittedName>
        <fullName evidence="2">Uncharacterized protein</fullName>
    </submittedName>
</protein>
<feature type="region of interest" description="Disordered" evidence="1">
    <location>
        <begin position="111"/>
        <end position="136"/>
    </location>
</feature>
<feature type="compositionally biased region" description="Gly residues" evidence="1">
    <location>
        <begin position="566"/>
        <end position="576"/>
    </location>
</feature>
<feature type="region of interest" description="Disordered" evidence="1">
    <location>
        <begin position="885"/>
        <end position="910"/>
    </location>
</feature>
<feature type="region of interest" description="Disordered" evidence="1">
    <location>
        <begin position="545"/>
        <end position="583"/>
    </location>
</feature>